<keyword evidence="5" id="KW-0406">Ion transport</keyword>
<dbReference type="PANTHER" id="PTHR42985:SF45">
    <property type="entry name" value="SODIUM_IODIDE COTRANSPORTER-LIKE"/>
    <property type="match status" value="1"/>
</dbReference>
<evidence type="ECO:0000256" key="7">
    <source>
        <dbReference type="SAM" id="Phobius"/>
    </source>
</evidence>
<keyword evidence="7" id="KW-0472">Membrane</keyword>
<keyword evidence="9" id="KW-1185">Reference proteome</keyword>
<protein>
    <submittedName>
        <fullName evidence="8">Uncharacterized protein</fullName>
    </submittedName>
</protein>
<evidence type="ECO:0000256" key="5">
    <source>
        <dbReference type="ARBA" id="ARBA00023065"/>
    </source>
</evidence>
<sequence length="81" mass="8959">MASQRDSIKFSIADFIFLTLMLLGSMAIGLFIAVRGNKKKTKEEYLLGGRHMTAFPVCISLFAAFKTDQCVRRPGSTLQVA</sequence>
<keyword evidence="2" id="KW-0813">Transport</keyword>
<keyword evidence="7" id="KW-0812">Transmembrane</keyword>
<accession>A0AAE1D962</accession>
<dbReference type="AlphaFoldDB" id="A0AAE1D962"/>
<keyword evidence="4" id="KW-0915">Sodium</keyword>
<dbReference type="PANTHER" id="PTHR42985">
    <property type="entry name" value="SODIUM-COUPLED MONOCARBOXYLATE TRANSPORTER"/>
    <property type="match status" value="1"/>
</dbReference>
<reference evidence="8" key="1">
    <citation type="journal article" date="2023" name="G3 (Bethesda)">
        <title>A reference genome for the long-term kleptoplast-retaining sea slug Elysia crispata morphotype clarki.</title>
        <authorList>
            <person name="Eastman K.E."/>
            <person name="Pendleton A.L."/>
            <person name="Shaikh M.A."/>
            <person name="Suttiyut T."/>
            <person name="Ogas R."/>
            <person name="Tomko P."/>
            <person name="Gavelis G."/>
            <person name="Widhalm J.R."/>
            <person name="Wisecaver J.H."/>
        </authorList>
    </citation>
    <scope>NUCLEOTIDE SEQUENCE</scope>
    <source>
        <strain evidence="8">ECLA1</strain>
    </source>
</reference>
<feature type="transmembrane region" description="Helical" evidence="7">
    <location>
        <begin position="12"/>
        <end position="33"/>
    </location>
</feature>
<keyword evidence="3" id="KW-1003">Cell membrane</keyword>
<evidence type="ECO:0000256" key="3">
    <source>
        <dbReference type="ARBA" id="ARBA00022475"/>
    </source>
</evidence>
<organism evidence="8 9">
    <name type="scientific">Elysia crispata</name>
    <name type="common">lettuce slug</name>
    <dbReference type="NCBI Taxonomy" id="231223"/>
    <lineage>
        <taxon>Eukaryota</taxon>
        <taxon>Metazoa</taxon>
        <taxon>Spiralia</taxon>
        <taxon>Lophotrochozoa</taxon>
        <taxon>Mollusca</taxon>
        <taxon>Gastropoda</taxon>
        <taxon>Heterobranchia</taxon>
        <taxon>Euthyneura</taxon>
        <taxon>Panpulmonata</taxon>
        <taxon>Sacoglossa</taxon>
        <taxon>Placobranchoidea</taxon>
        <taxon>Plakobranchidae</taxon>
        <taxon>Elysia</taxon>
    </lineage>
</organism>
<dbReference type="GO" id="GO:0006814">
    <property type="term" value="P:sodium ion transport"/>
    <property type="evidence" value="ECO:0007669"/>
    <property type="project" value="UniProtKB-KW"/>
</dbReference>
<evidence type="ECO:0000313" key="9">
    <source>
        <dbReference type="Proteomes" id="UP001283361"/>
    </source>
</evidence>
<keyword evidence="6" id="KW-0739">Sodium transport</keyword>
<gene>
    <name evidence="8" type="ORF">RRG08_022429</name>
</gene>
<evidence type="ECO:0000256" key="4">
    <source>
        <dbReference type="ARBA" id="ARBA00023053"/>
    </source>
</evidence>
<dbReference type="EMBL" id="JAWDGP010004927">
    <property type="protein sequence ID" value="KAK3761023.1"/>
    <property type="molecule type" value="Genomic_DNA"/>
</dbReference>
<evidence type="ECO:0000256" key="6">
    <source>
        <dbReference type="ARBA" id="ARBA00023201"/>
    </source>
</evidence>
<evidence type="ECO:0000313" key="8">
    <source>
        <dbReference type="EMBL" id="KAK3761023.1"/>
    </source>
</evidence>
<comment type="subcellular location">
    <subcellularLocation>
        <location evidence="1">Cell membrane</location>
        <topology evidence="1">Multi-pass membrane protein</topology>
    </subcellularLocation>
</comment>
<dbReference type="GO" id="GO:0015293">
    <property type="term" value="F:symporter activity"/>
    <property type="evidence" value="ECO:0007669"/>
    <property type="project" value="TreeGrafter"/>
</dbReference>
<keyword evidence="7" id="KW-1133">Transmembrane helix</keyword>
<comment type="caution">
    <text evidence="8">The sequence shown here is derived from an EMBL/GenBank/DDBJ whole genome shotgun (WGS) entry which is preliminary data.</text>
</comment>
<dbReference type="InterPro" id="IPR051163">
    <property type="entry name" value="Sodium:Solute_Symporter_SSF"/>
</dbReference>
<evidence type="ECO:0000256" key="2">
    <source>
        <dbReference type="ARBA" id="ARBA00022448"/>
    </source>
</evidence>
<name>A0AAE1D962_9GAST</name>
<dbReference type="GO" id="GO:0005886">
    <property type="term" value="C:plasma membrane"/>
    <property type="evidence" value="ECO:0007669"/>
    <property type="project" value="UniProtKB-SubCell"/>
</dbReference>
<dbReference type="Proteomes" id="UP001283361">
    <property type="component" value="Unassembled WGS sequence"/>
</dbReference>
<evidence type="ECO:0000256" key="1">
    <source>
        <dbReference type="ARBA" id="ARBA00004651"/>
    </source>
</evidence>
<proteinExistence type="predicted"/>